<sequence length="68" mass="7503">FPIKQVFAHLTIGEQAALLSTVTPGTVATIPLVSALENYKTSHAQTRFYDSQQKDLNNVAYHIVSTEQ</sequence>
<feature type="non-terminal residue" evidence="1">
    <location>
        <position position="68"/>
    </location>
</feature>
<evidence type="ECO:0000313" key="1">
    <source>
        <dbReference type="EMBL" id="AKS29703.1"/>
    </source>
</evidence>
<dbReference type="EMBL" id="KP784316">
    <property type="protein sequence ID" value="AKS29703.1"/>
    <property type="molecule type" value="Genomic_DNA"/>
</dbReference>
<organism evidence="1">
    <name type="scientific">Microcystis viridis</name>
    <name type="common">Polycystis viridis</name>
    <dbReference type="NCBI Taxonomy" id="44822"/>
    <lineage>
        <taxon>Bacteria</taxon>
        <taxon>Bacillati</taxon>
        <taxon>Cyanobacteriota</taxon>
        <taxon>Cyanophyceae</taxon>
        <taxon>Oscillatoriophycideae</taxon>
        <taxon>Chroococcales</taxon>
        <taxon>Microcystaceae</taxon>
        <taxon>Microcystis</taxon>
    </lineage>
</organism>
<protein>
    <submittedName>
        <fullName evidence="1">Microcystin peptide synthetase B</fullName>
    </submittedName>
</protein>
<dbReference type="AlphaFoldDB" id="A0A0K0WX82"/>
<reference evidence="1" key="1">
    <citation type="submission" date="2015-02" db="EMBL/GenBank/DDBJ databases">
        <authorList>
            <person name="Chooi Y.-H."/>
        </authorList>
    </citation>
    <scope>NUCLEOTIDE SEQUENCE</scope>
    <source>
        <strain evidence="1">DGGE gel band MGL2</strain>
    </source>
</reference>
<accession>A0A0K0WX82</accession>
<proteinExistence type="predicted"/>
<name>A0A0K0WX82_MICVR</name>
<feature type="non-terminal residue" evidence="1">
    <location>
        <position position="1"/>
    </location>
</feature>
<gene>
    <name evidence="1" type="primary">mcyB</name>
</gene>